<dbReference type="GO" id="GO:0016763">
    <property type="term" value="F:pentosyltransferase activity"/>
    <property type="evidence" value="ECO:0007669"/>
    <property type="project" value="TreeGrafter"/>
</dbReference>
<evidence type="ECO:0000313" key="11">
    <source>
        <dbReference type="Proteomes" id="UP000319619"/>
    </source>
</evidence>
<keyword evidence="4" id="KW-0808">Transferase</keyword>
<dbReference type="EMBL" id="NJBN01000002">
    <property type="protein sequence ID" value="TKJ41514.1"/>
    <property type="molecule type" value="Genomic_DNA"/>
</dbReference>
<evidence type="ECO:0000256" key="4">
    <source>
        <dbReference type="ARBA" id="ARBA00022679"/>
    </source>
</evidence>
<feature type="transmembrane region" description="Helical" evidence="8">
    <location>
        <begin position="152"/>
        <end position="170"/>
    </location>
</feature>
<evidence type="ECO:0000313" key="10">
    <source>
        <dbReference type="EMBL" id="TKJ41514.1"/>
    </source>
</evidence>
<keyword evidence="3" id="KW-0328">Glycosyltransferase</keyword>
<dbReference type="GO" id="GO:0009103">
    <property type="term" value="P:lipopolysaccharide biosynthetic process"/>
    <property type="evidence" value="ECO:0007669"/>
    <property type="project" value="UniProtKB-ARBA"/>
</dbReference>
<evidence type="ECO:0000256" key="1">
    <source>
        <dbReference type="ARBA" id="ARBA00004651"/>
    </source>
</evidence>
<feature type="transmembrane region" description="Helical" evidence="8">
    <location>
        <begin position="344"/>
        <end position="363"/>
    </location>
</feature>
<keyword evidence="7 8" id="KW-0472">Membrane</keyword>
<keyword evidence="6 8" id="KW-1133">Transmembrane helix</keyword>
<dbReference type="Pfam" id="PF13231">
    <property type="entry name" value="PMT_2"/>
    <property type="match status" value="1"/>
</dbReference>
<keyword evidence="5 8" id="KW-0812">Transmembrane</keyword>
<evidence type="ECO:0000256" key="7">
    <source>
        <dbReference type="ARBA" id="ARBA00023136"/>
    </source>
</evidence>
<evidence type="ECO:0000256" key="2">
    <source>
        <dbReference type="ARBA" id="ARBA00022475"/>
    </source>
</evidence>
<feature type="transmembrane region" description="Helical" evidence="8">
    <location>
        <begin position="122"/>
        <end position="140"/>
    </location>
</feature>
<dbReference type="GO" id="GO:0005886">
    <property type="term" value="C:plasma membrane"/>
    <property type="evidence" value="ECO:0007669"/>
    <property type="project" value="UniProtKB-SubCell"/>
</dbReference>
<dbReference type="PANTHER" id="PTHR33908:SF11">
    <property type="entry name" value="MEMBRANE PROTEIN"/>
    <property type="match status" value="1"/>
</dbReference>
<name>A0A532V2R6_UNCL8</name>
<dbReference type="Proteomes" id="UP000319619">
    <property type="component" value="Unassembled WGS sequence"/>
</dbReference>
<feature type="transmembrane region" description="Helical" evidence="8">
    <location>
        <begin position="20"/>
        <end position="37"/>
    </location>
</feature>
<comment type="caution">
    <text evidence="10">The sequence shown here is derived from an EMBL/GenBank/DDBJ whole genome shotgun (WGS) entry which is preliminary data.</text>
</comment>
<evidence type="ECO:0000256" key="5">
    <source>
        <dbReference type="ARBA" id="ARBA00022692"/>
    </source>
</evidence>
<feature type="transmembrane region" description="Helical" evidence="8">
    <location>
        <begin position="176"/>
        <end position="207"/>
    </location>
</feature>
<dbReference type="InterPro" id="IPR038731">
    <property type="entry name" value="RgtA/B/C-like"/>
</dbReference>
<sequence>MSGFLKEPEFASQRNLKRLILIIALIAVVLRLLAIWIRSADIEQNAFEFGRIAENIIAGNGFSYDFWGRYPLALTSWMAPLYPYILAGYYTLFGHNLLGMAVIQAILGGVVCWVLGLIGVRISSGFVGVTAAAICAIYPESIFHPQKFVSEPWLLVFEVLFVLCGANYIWSGKSKYLILAGILSGLAVLCKESALLLPIALIVWVGLKKGLKGKTMLKALIPLALTVVIIAPWTVRNYIVFDKFIPVRTNFWFNVWRGVNPHATGTPRGFDKLVIEKSMASEYLSSVDSRLHNNEIQREGVYREFALRHIKDDPLRYLGLSLRRLVYFWSVDPTHPLTGHPLYWLPWLGLLILAGLGVFAMRVSWQDYSLWYLLFFVTTVVFSLTLVLPRYRIPLQPGLMLLAAEGIRWITRRWFTSDHYIRK</sequence>
<comment type="subcellular location">
    <subcellularLocation>
        <location evidence="1">Cell membrane</location>
        <topology evidence="1">Multi-pass membrane protein</topology>
    </subcellularLocation>
</comment>
<gene>
    <name evidence="10" type="ORF">CEE37_02835</name>
</gene>
<protein>
    <recommendedName>
        <fullName evidence="9">Glycosyltransferase RgtA/B/C/D-like domain-containing protein</fullName>
    </recommendedName>
</protein>
<accession>A0A532V2R6</accession>
<feature type="transmembrane region" description="Helical" evidence="8">
    <location>
        <begin position="219"/>
        <end position="239"/>
    </location>
</feature>
<dbReference type="PANTHER" id="PTHR33908">
    <property type="entry name" value="MANNOSYLTRANSFERASE YKCB-RELATED"/>
    <property type="match status" value="1"/>
</dbReference>
<evidence type="ECO:0000256" key="3">
    <source>
        <dbReference type="ARBA" id="ARBA00022676"/>
    </source>
</evidence>
<organism evidence="10 11">
    <name type="scientific">candidate division LCP-89 bacterium B3_LCP</name>
    <dbReference type="NCBI Taxonomy" id="2012998"/>
    <lineage>
        <taxon>Bacteria</taxon>
        <taxon>Pseudomonadati</taxon>
        <taxon>Bacteria division LCP-89</taxon>
    </lineage>
</organism>
<feature type="domain" description="Glycosyltransferase RgtA/B/C/D-like" evidence="9">
    <location>
        <begin position="79"/>
        <end position="233"/>
    </location>
</feature>
<evidence type="ECO:0000256" key="8">
    <source>
        <dbReference type="SAM" id="Phobius"/>
    </source>
</evidence>
<feature type="transmembrane region" description="Helical" evidence="8">
    <location>
        <begin position="97"/>
        <end position="116"/>
    </location>
</feature>
<dbReference type="AlphaFoldDB" id="A0A532V2R6"/>
<keyword evidence="2" id="KW-1003">Cell membrane</keyword>
<feature type="transmembrane region" description="Helical" evidence="8">
    <location>
        <begin position="370"/>
        <end position="391"/>
    </location>
</feature>
<evidence type="ECO:0000259" key="9">
    <source>
        <dbReference type="Pfam" id="PF13231"/>
    </source>
</evidence>
<reference evidence="10 11" key="1">
    <citation type="submission" date="2017-06" db="EMBL/GenBank/DDBJ databases">
        <title>Novel microbial phyla capable of carbon fixation and sulfur reduction in deep-sea sediments.</title>
        <authorList>
            <person name="Huang J."/>
            <person name="Baker B."/>
            <person name="Wang Y."/>
        </authorList>
    </citation>
    <scope>NUCLEOTIDE SEQUENCE [LARGE SCALE GENOMIC DNA]</scope>
    <source>
        <strain evidence="10">B3_LCP</strain>
    </source>
</reference>
<evidence type="ECO:0000256" key="6">
    <source>
        <dbReference type="ARBA" id="ARBA00022989"/>
    </source>
</evidence>
<feature type="transmembrane region" description="Helical" evidence="8">
    <location>
        <begin position="70"/>
        <end position="90"/>
    </location>
</feature>
<dbReference type="InterPro" id="IPR050297">
    <property type="entry name" value="LipidA_mod_glycosyltrf_83"/>
</dbReference>
<proteinExistence type="predicted"/>